<dbReference type="EMBL" id="JACHEP010000002">
    <property type="protein sequence ID" value="MBB5323806.1"/>
    <property type="molecule type" value="Genomic_DNA"/>
</dbReference>
<dbReference type="RefSeq" id="WP_183251923.1">
    <property type="nucleotide sequence ID" value="NZ_JACHEP010000002.1"/>
</dbReference>
<name>A0A7W8IPS1_9BACL</name>
<organism evidence="1 2">
    <name type="scientific">Anoxybacteroides tepidamans</name>
    <dbReference type="NCBI Taxonomy" id="265948"/>
    <lineage>
        <taxon>Bacteria</taxon>
        <taxon>Bacillati</taxon>
        <taxon>Bacillota</taxon>
        <taxon>Bacilli</taxon>
        <taxon>Bacillales</taxon>
        <taxon>Anoxybacillaceae</taxon>
        <taxon>Anoxybacteroides</taxon>
    </lineage>
</organism>
<evidence type="ECO:0000313" key="1">
    <source>
        <dbReference type="EMBL" id="MBB5323806.1"/>
    </source>
</evidence>
<gene>
    <name evidence="1" type="ORF">HNQ34_000898</name>
</gene>
<dbReference type="AlphaFoldDB" id="A0A7W8IPS1"/>
<proteinExistence type="predicted"/>
<accession>A0A7W8IPS1</accession>
<evidence type="ECO:0000313" key="2">
    <source>
        <dbReference type="Proteomes" id="UP000520011"/>
    </source>
</evidence>
<sequence length="137" mass="16480">MVTAIAIPLLFLYFYYLTRKERKKFYNKWLQIGKVAEESFVKGTIVGIREKTERYYYHYSIYIIDLLLQHENEKIAARIQFPMTDSLQKPSFQIGETIICYGQWKNQLFLFATYQTTSTVSKNLVYNIDRRHRRQGE</sequence>
<reference evidence="1 2" key="1">
    <citation type="submission" date="2020-08" db="EMBL/GenBank/DDBJ databases">
        <title>Genomic Encyclopedia of Type Strains, Phase IV (KMG-IV): sequencing the most valuable type-strain genomes for metagenomic binning, comparative biology and taxonomic classification.</title>
        <authorList>
            <person name="Goeker M."/>
        </authorList>
    </citation>
    <scope>NUCLEOTIDE SEQUENCE [LARGE SCALE GENOMIC DNA]</scope>
    <source>
        <strain evidence="1 2">DSM 16325</strain>
    </source>
</reference>
<keyword evidence="2" id="KW-1185">Reference proteome</keyword>
<dbReference type="Proteomes" id="UP000520011">
    <property type="component" value="Unassembled WGS sequence"/>
</dbReference>
<comment type="caution">
    <text evidence="1">The sequence shown here is derived from an EMBL/GenBank/DDBJ whole genome shotgun (WGS) entry which is preliminary data.</text>
</comment>
<protein>
    <submittedName>
        <fullName evidence="1">Uncharacterized protein</fullName>
    </submittedName>
</protein>